<evidence type="ECO:0000256" key="1">
    <source>
        <dbReference type="SAM" id="SignalP"/>
    </source>
</evidence>
<dbReference type="Proteomes" id="UP000822688">
    <property type="component" value="Chromosome 3"/>
</dbReference>
<reference evidence="2" key="1">
    <citation type="submission" date="2020-06" db="EMBL/GenBank/DDBJ databases">
        <title>WGS assembly of Ceratodon purpureus strain R40.</title>
        <authorList>
            <person name="Carey S.B."/>
            <person name="Jenkins J."/>
            <person name="Shu S."/>
            <person name="Lovell J.T."/>
            <person name="Sreedasyam A."/>
            <person name="Maumus F."/>
            <person name="Tiley G.P."/>
            <person name="Fernandez-Pozo N."/>
            <person name="Barry K."/>
            <person name="Chen C."/>
            <person name="Wang M."/>
            <person name="Lipzen A."/>
            <person name="Daum C."/>
            <person name="Saski C.A."/>
            <person name="Payton A.C."/>
            <person name="Mcbreen J.C."/>
            <person name="Conrad R.E."/>
            <person name="Kollar L.M."/>
            <person name="Olsson S."/>
            <person name="Huttunen S."/>
            <person name="Landis J.B."/>
            <person name="Wickett N.J."/>
            <person name="Johnson M.G."/>
            <person name="Rensing S.A."/>
            <person name="Grimwood J."/>
            <person name="Schmutz J."/>
            <person name="Mcdaniel S.F."/>
        </authorList>
    </citation>
    <scope>NUCLEOTIDE SEQUENCE</scope>
    <source>
        <strain evidence="2">R40</strain>
    </source>
</reference>
<accession>A0A8T0IKT9</accession>
<name>A0A8T0IKT9_CERPU</name>
<sequence>MHYSFLLFVFRIRSTLLKCIPWCEGSRTSSLGGYGNDYLGFTQFRLRSDIDFWTVGAIRYICTDSCFKICRTSLEYICDNCTVTFPTRQG</sequence>
<keyword evidence="1" id="KW-0732">Signal</keyword>
<dbReference type="AlphaFoldDB" id="A0A8T0IKT9"/>
<evidence type="ECO:0008006" key="4">
    <source>
        <dbReference type="Google" id="ProtNLM"/>
    </source>
</evidence>
<protein>
    <recommendedName>
        <fullName evidence="4">Secreted protein</fullName>
    </recommendedName>
</protein>
<evidence type="ECO:0000313" key="2">
    <source>
        <dbReference type="EMBL" id="KAG0583476.1"/>
    </source>
</evidence>
<proteinExistence type="predicted"/>
<gene>
    <name evidence="2" type="ORF">KC19_3G139400</name>
</gene>
<organism evidence="2 3">
    <name type="scientific">Ceratodon purpureus</name>
    <name type="common">Fire moss</name>
    <name type="synonym">Dicranum purpureum</name>
    <dbReference type="NCBI Taxonomy" id="3225"/>
    <lineage>
        <taxon>Eukaryota</taxon>
        <taxon>Viridiplantae</taxon>
        <taxon>Streptophyta</taxon>
        <taxon>Embryophyta</taxon>
        <taxon>Bryophyta</taxon>
        <taxon>Bryophytina</taxon>
        <taxon>Bryopsida</taxon>
        <taxon>Dicranidae</taxon>
        <taxon>Pseudoditrichales</taxon>
        <taxon>Ditrichaceae</taxon>
        <taxon>Ceratodon</taxon>
    </lineage>
</organism>
<comment type="caution">
    <text evidence="2">The sequence shown here is derived from an EMBL/GenBank/DDBJ whole genome shotgun (WGS) entry which is preliminary data.</text>
</comment>
<evidence type="ECO:0000313" key="3">
    <source>
        <dbReference type="Proteomes" id="UP000822688"/>
    </source>
</evidence>
<dbReference type="EMBL" id="CM026423">
    <property type="protein sequence ID" value="KAG0583476.1"/>
    <property type="molecule type" value="Genomic_DNA"/>
</dbReference>
<keyword evidence="3" id="KW-1185">Reference proteome</keyword>
<feature type="signal peptide" evidence="1">
    <location>
        <begin position="1"/>
        <end position="17"/>
    </location>
</feature>
<feature type="chain" id="PRO_5035905180" description="Secreted protein" evidence="1">
    <location>
        <begin position="18"/>
        <end position="90"/>
    </location>
</feature>